<name>A0A1G9R5V7_9ACTN</name>
<dbReference type="AlphaFoldDB" id="A0A1G9R5V7"/>
<dbReference type="STRING" id="683260.SAMN05421874_14330"/>
<keyword evidence="2" id="KW-1185">Reference proteome</keyword>
<evidence type="ECO:0000313" key="1">
    <source>
        <dbReference type="EMBL" id="SDM18669.1"/>
    </source>
</evidence>
<gene>
    <name evidence="1" type="ORF">SAMN05421874_14330</name>
</gene>
<dbReference type="RefSeq" id="WP_143022379.1">
    <property type="nucleotide sequence ID" value="NZ_FNFB01000043.1"/>
</dbReference>
<dbReference type="EMBL" id="FNFB01000043">
    <property type="protein sequence ID" value="SDM18669.1"/>
    <property type="molecule type" value="Genomic_DNA"/>
</dbReference>
<evidence type="ECO:0000313" key="2">
    <source>
        <dbReference type="Proteomes" id="UP000198683"/>
    </source>
</evidence>
<reference evidence="1 2" key="1">
    <citation type="submission" date="2016-10" db="EMBL/GenBank/DDBJ databases">
        <authorList>
            <person name="de Groot N.N."/>
        </authorList>
    </citation>
    <scope>NUCLEOTIDE SEQUENCE [LARGE SCALE GENOMIC DNA]</scope>
    <source>
        <strain evidence="1 2">CGMCC 4.5681</strain>
    </source>
</reference>
<organism evidence="1 2">
    <name type="scientific">Nonomuraea maritima</name>
    <dbReference type="NCBI Taxonomy" id="683260"/>
    <lineage>
        <taxon>Bacteria</taxon>
        <taxon>Bacillati</taxon>
        <taxon>Actinomycetota</taxon>
        <taxon>Actinomycetes</taxon>
        <taxon>Streptosporangiales</taxon>
        <taxon>Streptosporangiaceae</taxon>
        <taxon>Nonomuraea</taxon>
    </lineage>
</organism>
<protein>
    <recommendedName>
        <fullName evidence="3">Tn3 transposase DDE domain-containing protein</fullName>
    </recommendedName>
</protein>
<dbReference type="OrthoDB" id="3698941at2"/>
<proteinExistence type="predicted"/>
<dbReference type="Proteomes" id="UP000198683">
    <property type="component" value="Unassembled WGS sequence"/>
</dbReference>
<accession>A0A1G9R5V7</accession>
<evidence type="ECO:0008006" key="3">
    <source>
        <dbReference type="Google" id="ProtNLM"/>
    </source>
</evidence>
<sequence>MTRELINAFKRVTGKENILFKVADAALGHPDEPVRQVIFPAVTGGEQTLKDLVHEFKTKGPACRITVQTTLRASYTNHYRRGLIALLDTLEFKSNNNAYQPVIEALELIRRYAKAGNTTYYPRGEVVPEHRGTAGDWAEPRG</sequence>